<keyword evidence="2" id="KW-1185">Reference proteome</keyword>
<sequence>MSWIAAPLQLLRPLLAAGLAVLFSLQLALSFQPGTGRPQLSENEIWLQICDGAGIRTVIYDLGSGETRELPVDEGGDAPKCPFCVVGMVQLVDAAVVVPVAARFHRAQYLAGGSFARAGSARDFSRVIRAPPVSV</sequence>
<dbReference type="EMBL" id="JASNJD010000001">
    <property type="protein sequence ID" value="MDK3016250.1"/>
    <property type="molecule type" value="Genomic_DNA"/>
</dbReference>
<dbReference type="RefSeq" id="WP_284479070.1">
    <property type="nucleotide sequence ID" value="NZ_JASNJD010000001.1"/>
</dbReference>
<proteinExistence type="predicted"/>
<dbReference type="Proteomes" id="UP001243757">
    <property type="component" value="Unassembled WGS sequence"/>
</dbReference>
<organism evidence="1 2">
    <name type="scientific">Pseudodonghicola flavimaris</name>
    <dbReference type="NCBI Taxonomy" id="3050036"/>
    <lineage>
        <taxon>Bacteria</taxon>
        <taxon>Pseudomonadati</taxon>
        <taxon>Pseudomonadota</taxon>
        <taxon>Alphaproteobacteria</taxon>
        <taxon>Rhodobacterales</taxon>
        <taxon>Paracoccaceae</taxon>
        <taxon>Pseudodonghicola</taxon>
    </lineage>
</organism>
<evidence type="ECO:0008006" key="3">
    <source>
        <dbReference type="Google" id="ProtNLM"/>
    </source>
</evidence>
<gene>
    <name evidence="1" type="ORF">QO033_01095</name>
</gene>
<name>A0ABT7EVC8_9RHOB</name>
<comment type="caution">
    <text evidence="1">The sequence shown here is derived from an EMBL/GenBank/DDBJ whole genome shotgun (WGS) entry which is preliminary data.</text>
</comment>
<protein>
    <recommendedName>
        <fullName evidence="3">DUF2946 domain-containing protein</fullName>
    </recommendedName>
</protein>
<reference evidence="1 2" key="1">
    <citation type="submission" date="2023-05" db="EMBL/GenBank/DDBJ databases">
        <title>Pseudodonghicola sp. nov.</title>
        <authorList>
            <person name="Huang J."/>
        </authorList>
    </citation>
    <scope>NUCLEOTIDE SEQUENCE [LARGE SCALE GENOMIC DNA]</scope>
    <source>
        <strain evidence="1 2">IC7</strain>
    </source>
</reference>
<accession>A0ABT7EVC8</accession>
<evidence type="ECO:0000313" key="2">
    <source>
        <dbReference type="Proteomes" id="UP001243757"/>
    </source>
</evidence>
<evidence type="ECO:0000313" key="1">
    <source>
        <dbReference type="EMBL" id="MDK3016250.1"/>
    </source>
</evidence>